<dbReference type="EMBL" id="KZ451903">
    <property type="protein sequence ID" value="PKA64529.1"/>
    <property type="molecule type" value="Genomic_DNA"/>
</dbReference>
<name>A0A2I0B9S6_9ASPA</name>
<gene>
    <name evidence="1" type="ORF">AXF42_Ash007274</name>
</gene>
<sequence>MIYPEDRTDMFAMAYEEPEHPTRVRVRKISDNNFFFKNSRRGRSFSSTIAVDIHERRKY</sequence>
<accession>A0A2I0B9S6</accession>
<evidence type="ECO:0000313" key="1">
    <source>
        <dbReference type="EMBL" id="PKA64529.1"/>
    </source>
</evidence>
<organism evidence="1 2">
    <name type="scientific">Apostasia shenzhenica</name>
    <dbReference type="NCBI Taxonomy" id="1088818"/>
    <lineage>
        <taxon>Eukaryota</taxon>
        <taxon>Viridiplantae</taxon>
        <taxon>Streptophyta</taxon>
        <taxon>Embryophyta</taxon>
        <taxon>Tracheophyta</taxon>
        <taxon>Spermatophyta</taxon>
        <taxon>Magnoliopsida</taxon>
        <taxon>Liliopsida</taxon>
        <taxon>Asparagales</taxon>
        <taxon>Orchidaceae</taxon>
        <taxon>Apostasioideae</taxon>
        <taxon>Apostasia</taxon>
    </lineage>
</organism>
<dbReference type="Proteomes" id="UP000236161">
    <property type="component" value="Unassembled WGS sequence"/>
</dbReference>
<evidence type="ECO:0000313" key="2">
    <source>
        <dbReference type="Proteomes" id="UP000236161"/>
    </source>
</evidence>
<protein>
    <submittedName>
        <fullName evidence="1">Uncharacterized protein</fullName>
    </submittedName>
</protein>
<keyword evidence="2" id="KW-1185">Reference proteome</keyword>
<reference evidence="1 2" key="1">
    <citation type="journal article" date="2017" name="Nature">
        <title>The Apostasia genome and the evolution of orchids.</title>
        <authorList>
            <person name="Zhang G.Q."/>
            <person name="Liu K.W."/>
            <person name="Li Z."/>
            <person name="Lohaus R."/>
            <person name="Hsiao Y.Y."/>
            <person name="Niu S.C."/>
            <person name="Wang J.Y."/>
            <person name="Lin Y.C."/>
            <person name="Xu Q."/>
            <person name="Chen L.J."/>
            <person name="Yoshida K."/>
            <person name="Fujiwara S."/>
            <person name="Wang Z.W."/>
            <person name="Zhang Y.Q."/>
            <person name="Mitsuda N."/>
            <person name="Wang M."/>
            <person name="Liu G.H."/>
            <person name="Pecoraro L."/>
            <person name="Huang H.X."/>
            <person name="Xiao X.J."/>
            <person name="Lin M."/>
            <person name="Wu X.Y."/>
            <person name="Wu W.L."/>
            <person name="Chen Y.Y."/>
            <person name="Chang S.B."/>
            <person name="Sakamoto S."/>
            <person name="Ohme-Takagi M."/>
            <person name="Yagi M."/>
            <person name="Zeng S.J."/>
            <person name="Shen C.Y."/>
            <person name="Yeh C.M."/>
            <person name="Luo Y.B."/>
            <person name="Tsai W.C."/>
            <person name="Van de Peer Y."/>
            <person name="Liu Z.J."/>
        </authorList>
    </citation>
    <scope>NUCLEOTIDE SEQUENCE [LARGE SCALE GENOMIC DNA]</scope>
    <source>
        <strain evidence="2">cv. Shenzhen</strain>
        <tissue evidence="1">Stem</tissue>
    </source>
</reference>
<dbReference type="AlphaFoldDB" id="A0A2I0B9S6"/>
<proteinExistence type="predicted"/>